<dbReference type="InterPro" id="IPR002359">
    <property type="entry name" value="Ribosomal_uL6_CS2"/>
</dbReference>
<comment type="caution">
    <text evidence="7">The sequence shown here is derived from an EMBL/GenBank/DDBJ whole genome shotgun (WGS) entry which is preliminary data.</text>
</comment>
<keyword evidence="3" id="KW-0687">Ribonucleoprotein</keyword>
<dbReference type="InterPro" id="IPR036789">
    <property type="entry name" value="Ribosomal_uL6-like_a/b-dom_sf"/>
</dbReference>
<comment type="similarity">
    <text evidence="1">Belongs to the universal ribosomal protein uL6 family.</text>
</comment>
<dbReference type="SUPFAM" id="SSF56053">
    <property type="entry name" value="Ribosomal protein L6"/>
    <property type="match status" value="2"/>
</dbReference>
<dbReference type="FunFam" id="3.90.930.12:FF:000004">
    <property type="entry name" value="60S ribosomal protein L9"/>
    <property type="match status" value="1"/>
</dbReference>
<evidence type="ECO:0000313" key="8">
    <source>
        <dbReference type="Proteomes" id="UP001075354"/>
    </source>
</evidence>
<dbReference type="Gene3D" id="3.90.930.12">
    <property type="entry name" value="Ribosomal protein L6, alpha-beta domain"/>
    <property type="match status" value="2"/>
</dbReference>
<evidence type="ECO:0000256" key="4">
    <source>
        <dbReference type="ARBA" id="ARBA00035246"/>
    </source>
</evidence>
<evidence type="ECO:0000256" key="1">
    <source>
        <dbReference type="ARBA" id="ARBA00009356"/>
    </source>
</evidence>
<evidence type="ECO:0000259" key="6">
    <source>
        <dbReference type="Pfam" id="PF00347"/>
    </source>
</evidence>
<proteinExistence type="inferred from homology"/>
<feature type="domain" description="Large ribosomal subunit protein uL6 alpha-beta" evidence="6">
    <location>
        <begin position="135"/>
        <end position="200"/>
    </location>
</feature>
<dbReference type="PANTHER" id="PTHR11655:SF16">
    <property type="entry name" value="60S RIBOSOMAL PROTEIN L9"/>
    <property type="match status" value="1"/>
</dbReference>
<keyword evidence="2" id="KW-0689">Ribosomal protein</keyword>
<sequence length="214" mass="24307">MVRQYPLPASLAQQTDNVAKMRQILGKQDVPIPEGVTVKVHKRVVTVTGPRGTLVKNFKHVTLNMRVMKLRHGDKKVRVEKWFGLKKELAVVRTICSHISNMIKGVTKGFMYKMRAVYAHFPINCVSSEGNTLLEIRNFLGEKYIRKVQMEKGVTVVNSTKQKDELLIQGNDIQAVSQSAARIQQSTKVKNKDIRKFLDGLYVSEKTTIVQDEI</sequence>
<dbReference type="InterPro" id="IPR000702">
    <property type="entry name" value="Ribosomal_uL6-like"/>
</dbReference>
<dbReference type="PROSITE" id="PS00700">
    <property type="entry name" value="RIBOSOMAL_L6_2"/>
    <property type="match status" value="1"/>
</dbReference>
<evidence type="ECO:0000256" key="2">
    <source>
        <dbReference type="ARBA" id="ARBA00022980"/>
    </source>
</evidence>
<dbReference type="GO" id="GO:0002181">
    <property type="term" value="P:cytoplasmic translation"/>
    <property type="evidence" value="ECO:0007669"/>
    <property type="project" value="TreeGrafter"/>
</dbReference>
<evidence type="ECO:0000256" key="5">
    <source>
        <dbReference type="ARBA" id="ARBA00035349"/>
    </source>
</evidence>
<evidence type="ECO:0000256" key="3">
    <source>
        <dbReference type="ARBA" id="ARBA00023274"/>
    </source>
</evidence>
<feature type="domain" description="Large ribosomal subunit protein uL6 alpha-beta" evidence="6">
    <location>
        <begin position="32"/>
        <end position="109"/>
    </location>
</feature>
<dbReference type="EMBL" id="JAPTSV010000006">
    <property type="protein sequence ID" value="KAJ1526780.1"/>
    <property type="molecule type" value="Genomic_DNA"/>
</dbReference>
<gene>
    <name evidence="7" type="ORF">ONE63_008354</name>
</gene>
<dbReference type="PANTHER" id="PTHR11655">
    <property type="entry name" value="60S/50S RIBOSOMAL PROTEIN L6/L9"/>
    <property type="match status" value="1"/>
</dbReference>
<dbReference type="AlphaFoldDB" id="A0AAV7XKV9"/>
<organism evidence="7 8">
    <name type="scientific">Megalurothrips usitatus</name>
    <name type="common">bean blossom thrips</name>
    <dbReference type="NCBI Taxonomy" id="439358"/>
    <lineage>
        <taxon>Eukaryota</taxon>
        <taxon>Metazoa</taxon>
        <taxon>Ecdysozoa</taxon>
        <taxon>Arthropoda</taxon>
        <taxon>Hexapoda</taxon>
        <taxon>Insecta</taxon>
        <taxon>Pterygota</taxon>
        <taxon>Neoptera</taxon>
        <taxon>Paraneoptera</taxon>
        <taxon>Thysanoptera</taxon>
        <taxon>Terebrantia</taxon>
        <taxon>Thripoidea</taxon>
        <taxon>Thripidae</taxon>
        <taxon>Megalurothrips</taxon>
    </lineage>
</organism>
<evidence type="ECO:0000313" key="7">
    <source>
        <dbReference type="EMBL" id="KAJ1526780.1"/>
    </source>
</evidence>
<dbReference type="InterPro" id="IPR020040">
    <property type="entry name" value="Ribosomal_uL6_a/b-dom"/>
</dbReference>
<dbReference type="GO" id="GO:0022625">
    <property type="term" value="C:cytosolic large ribosomal subunit"/>
    <property type="evidence" value="ECO:0007669"/>
    <property type="project" value="TreeGrafter"/>
</dbReference>
<dbReference type="FunFam" id="3.90.930.12:FF:000003">
    <property type="entry name" value="60S ribosomal protein L9"/>
    <property type="match status" value="1"/>
</dbReference>
<dbReference type="GO" id="GO:0003735">
    <property type="term" value="F:structural constituent of ribosome"/>
    <property type="evidence" value="ECO:0007669"/>
    <property type="project" value="InterPro"/>
</dbReference>
<reference evidence="7" key="1">
    <citation type="submission" date="2022-12" db="EMBL/GenBank/DDBJ databases">
        <title>Chromosome-level genome assembly of the bean flower thrips Megalurothrips usitatus.</title>
        <authorList>
            <person name="Ma L."/>
            <person name="Liu Q."/>
            <person name="Li H."/>
            <person name="Cai W."/>
        </authorList>
    </citation>
    <scope>NUCLEOTIDE SEQUENCE</scope>
    <source>
        <strain evidence="7">Cailab_2022a</strain>
    </source>
</reference>
<name>A0AAV7XKV9_9NEOP</name>
<keyword evidence="8" id="KW-1185">Reference proteome</keyword>
<accession>A0AAV7XKV9</accession>
<protein>
    <recommendedName>
        <fullName evidence="4">Large ribosomal subunit protein uL6</fullName>
    </recommendedName>
    <alternativeName>
        <fullName evidence="5">60S ribosomal protein L9</fullName>
    </alternativeName>
</protein>
<dbReference type="Proteomes" id="UP001075354">
    <property type="component" value="Chromosome 6"/>
</dbReference>
<dbReference type="PIRSF" id="PIRSF002162">
    <property type="entry name" value="Ribosomal_L6"/>
    <property type="match status" value="1"/>
</dbReference>
<dbReference type="GO" id="GO:0019843">
    <property type="term" value="F:rRNA binding"/>
    <property type="evidence" value="ECO:0007669"/>
    <property type="project" value="InterPro"/>
</dbReference>
<dbReference type="Pfam" id="PF00347">
    <property type="entry name" value="Ribosomal_L6"/>
    <property type="match status" value="2"/>
</dbReference>